<dbReference type="InterPro" id="IPR029044">
    <property type="entry name" value="Nucleotide-diphossugar_trans"/>
</dbReference>
<evidence type="ECO:0000313" key="1">
    <source>
        <dbReference type="EMBL" id="PHO10268.1"/>
    </source>
</evidence>
<organism evidence="1 2">
    <name type="scientific">Malaciobacter canalis</name>
    <dbReference type="NCBI Taxonomy" id="1912871"/>
    <lineage>
        <taxon>Bacteria</taxon>
        <taxon>Pseudomonadati</taxon>
        <taxon>Campylobacterota</taxon>
        <taxon>Epsilonproteobacteria</taxon>
        <taxon>Campylobacterales</taxon>
        <taxon>Arcobacteraceae</taxon>
        <taxon>Malaciobacter</taxon>
    </lineage>
</organism>
<proteinExistence type="predicted"/>
<dbReference type="EMBL" id="NWVW01000004">
    <property type="protein sequence ID" value="PHO10268.1"/>
    <property type="molecule type" value="Genomic_DNA"/>
</dbReference>
<sequence length="270" mass="31087">MNKKTIACVVARTVSTRLPLKVLRNVIDEYSMLDFMLQRLKLVKNIDDIYICTSDEMVDDILEDVAVKNKVKIYRGSPDAVIERLISVGNFENVDNVIRITGDNVFTSYEYLEEQIKIHNQNELDYTRIINVPIGATAEVMKLEAVKECYDLIDPAISEYLLLYMFKPEHYKCGVIKLNEIPKSSNYTVTVDTKEDLNRTKNIFKYFKGNPLTIALKDIIEIIDTHNIENSKIEFAGNVKMPYGKEITFEEFQSDMNNRINNSLQFTIGA</sequence>
<dbReference type="Pfam" id="PF02348">
    <property type="entry name" value="CTP_transf_3"/>
    <property type="match status" value="1"/>
</dbReference>
<dbReference type="SUPFAM" id="SSF53448">
    <property type="entry name" value="Nucleotide-diphospho-sugar transferases"/>
    <property type="match status" value="1"/>
</dbReference>
<dbReference type="Proteomes" id="UP000221384">
    <property type="component" value="Unassembled WGS sequence"/>
</dbReference>
<name>A0ABX4LVB1_9BACT</name>
<evidence type="ECO:0000313" key="2">
    <source>
        <dbReference type="Proteomes" id="UP000221384"/>
    </source>
</evidence>
<keyword evidence="2" id="KW-1185">Reference proteome</keyword>
<dbReference type="PANTHER" id="PTHR42866:SF1">
    <property type="entry name" value="SPORE COAT POLYSACCHARIDE BIOSYNTHESIS PROTEIN SPSF"/>
    <property type="match status" value="1"/>
</dbReference>
<dbReference type="Gene3D" id="3.90.550.10">
    <property type="entry name" value="Spore Coat Polysaccharide Biosynthesis Protein SpsA, Chain A"/>
    <property type="match status" value="1"/>
</dbReference>
<evidence type="ECO:0008006" key="3">
    <source>
        <dbReference type="Google" id="ProtNLM"/>
    </source>
</evidence>
<gene>
    <name evidence="1" type="ORF">CPG37_04275</name>
</gene>
<reference evidence="1 2" key="1">
    <citation type="submission" date="2017-09" db="EMBL/GenBank/DDBJ databases">
        <authorList>
            <person name="Perez-Cataluna A."/>
            <person name="Figueras M.J."/>
            <person name="Salas-Masso N."/>
        </authorList>
    </citation>
    <scope>NUCLEOTIDE SEQUENCE [LARGE SCALE GENOMIC DNA]</scope>
    <source>
        <strain evidence="1 2">F138-33</strain>
    </source>
</reference>
<dbReference type="InterPro" id="IPR003329">
    <property type="entry name" value="Cytidylyl_trans"/>
</dbReference>
<accession>A0ABX4LVB1</accession>
<protein>
    <recommendedName>
        <fullName evidence="3">3-deoxy-manno-octulosonate cytidylyltransferase</fullName>
    </recommendedName>
</protein>
<dbReference type="RefSeq" id="WP_099333951.1">
    <property type="nucleotide sequence ID" value="NZ_CP042812.1"/>
</dbReference>
<dbReference type="PANTHER" id="PTHR42866">
    <property type="entry name" value="3-DEOXY-MANNO-OCTULOSONATE CYTIDYLYLTRANSFERASE"/>
    <property type="match status" value="1"/>
</dbReference>
<comment type="caution">
    <text evidence="1">The sequence shown here is derived from an EMBL/GenBank/DDBJ whole genome shotgun (WGS) entry which is preliminary data.</text>
</comment>